<proteinExistence type="predicted"/>
<reference evidence="1 2" key="1">
    <citation type="submission" date="2016-04" db="EMBL/GenBank/DDBJ databases">
        <title>Genome analyses suggest a sexual origin of heterokaryosis in a supposedly ancient asexual fungus.</title>
        <authorList>
            <person name="Ropars J."/>
            <person name="Sedzielewska K."/>
            <person name="Noel J."/>
            <person name="Charron P."/>
            <person name="Farinelli L."/>
            <person name="Marton T."/>
            <person name="Kruger M."/>
            <person name="Pelin A."/>
            <person name="Brachmann A."/>
            <person name="Corradi N."/>
        </authorList>
    </citation>
    <scope>NUCLEOTIDE SEQUENCE [LARGE SCALE GENOMIC DNA]</scope>
    <source>
        <strain evidence="1 2">C2</strain>
    </source>
</reference>
<dbReference type="EMBL" id="LLXL01001420">
    <property type="protein sequence ID" value="PKK64534.1"/>
    <property type="molecule type" value="Genomic_DNA"/>
</dbReference>
<evidence type="ECO:0000313" key="2">
    <source>
        <dbReference type="Proteomes" id="UP000233469"/>
    </source>
</evidence>
<reference evidence="1 2" key="2">
    <citation type="submission" date="2017-10" db="EMBL/GenBank/DDBJ databases">
        <title>Extensive intraspecific genome diversity in a model arbuscular mycorrhizal fungus.</title>
        <authorList>
            <person name="Chen E.C.H."/>
            <person name="Morin E."/>
            <person name="Baudet D."/>
            <person name="Noel J."/>
            <person name="Ndikumana S."/>
            <person name="Charron P."/>
            <person name="St-Onge C."/>
            <person name="Giorgi J."/>
            <person name="Grigoriev I.V."/>
            <person name="Roux C."/>
            <person name="Martin F.M."/>
            <person name="Corradi N."/>
        </authorList>
    </citation>
    <scope>NUCLEOTIDE SEQUENCE [LARGE SCALE GENOMIC DNA]</scope>
    <source>
        <strain evidence="1 2">C2</strain>
    </source>
</reference>
<accession>A0A2N1MSB0</accession>
<sequence length="92" mass="10766">MDLDSRAYSKLSSLSHDNINFEKYQKILKALRLLGSRYNHETPEMWCSSIHDPFKKILKKNLEILFGNKYITIMYGKYIDSSDKVYGLPSNT</sequence>
<name>A0A2N1MSB0_9GLOM</name>
<gene>
    <name evidence="1" type="ORF">RhiirC2_854246</name>
</gene>
<dbReference type="Proteomes" id="UP000233469">
    <property type="component" value="Unassembled WGS sequence"/>
</dbReference>
<feature type="non-terminal residue" evidence="1">
    <location>
        <position position="92"/>
    </location>
</feature>
<dbReference type="AlphaFoldDB" id="A0A2N1MSB0"/>
<evidence type="ECO:0000313" key="1">
    <source>
        <dbReference type="EMBL" id="PKK64534.1"/>
    </source>
</evidence>
<comment type="caution">
    <text evidence="1">The sequence shown here is derived from an EMBL/GenBank/DDBJ whole genome shotgun (WGS) entry which is preliminary data.</text>
</comment>
<protein>
    <submittedName>
        <fullName evidence="1">Uncharacterized protein</fullName>
    </submittedName>
</protein>
<organism evidence="1 2">
    <name type="scientific">Rhizophagus irregularis</name>
    <dbReference type="NCBI Taxonomy" id="588596"/>
    <lineage>
        <taxon>Eukaryota</taxon>
        <taxon>Fungi</taxon>
        <taxon>Fungi incertae sedis</taxon>
        <taxon>Mucoromycota</taxon>
        <taxon>Glomeromycotina</taxon>
        <taxon>Glomeromycetes</taxon>
        <taxon>Glomerales</taxon>
        <taxon>Glomeraceae</taxon>
        <taxon>Rhizophagus</taxon>
    </lineage>
</organism>